<name>A0A8S9S3N5_BRACR</name>
<sequence length="139" mass="15727">MESEISGQVSMGTKSNLKKMVRSMQRSEVRGEEQEEGKTLDLDLWFGTHFPLPVQVFAFVDAVVLSVVGDQNLLVLHTVSGSDVTRIWVSNQVDEEAKDLSWNCDFVLAVDFHLSSLMNMESVRSEPNHPFDTLEHKLF</sequence>
<dbReference type="EMBL" id="QGKX02000088">
    <property type="protein sequence ID" value="KAF3587777.1"/>
    <property type="molecule type" value="Genomic_DNA"/>
</dbReference>
<dbReference type="Pfam" id="PF07734">
    <property type="entry name" value="FBA_1"/>
    <property type="match status" value="1"/>
</dbReference>
<feature type="domain" description="F-box associated beta-propeller type 1" evidence="1">
    <location>
        <begin position="46"/>
        <end position="119"/>
    </location>
</feature>
<evidence type="ECO:0000313" key="2">
    <source>
        <dbReference type="EMBL" id="KAF3587777.1"/>
    </source>
</evidence>
<dbReference type="Proteomes" id="UP000712600">
    <property type="component" value="Unassembled WGS sequence"/>
</dbReference>
<dbReference type="InterPro" id="IPR006527">
    <property type="entry name" value="F-box-assoc_dom_typ1"/>
</dbReference>
<gene>
    <name evidence="2" type="ORF">F2Q69_00028744</name>
</gene>
<comment type="caution">
    <text evidence="2">The sequence shown here is derived from an EMBL/GenBank/DDBJ whole genome shotgun (WGS) entry which is preliminary data.</text>
</comment>
<organism evidence="2 3">
    <name type="scientific">Brassica cretica</name>
    <name type="common">Mustard</name>
    <dbReference type="NCBI Taxonomy" id="69181"/>
    <lineage>
        <taxon>Eukaryota</taxon>
        <taxon>Viridiplantae</taxon>
        <taxon>Streptophyta</taxon>
        <taxon>Embryophyta</taxon>
        <taxon>Tracheophyta</taxon>
        <taxon>Spermatophyta</taxon>
        <taxon>Magnoliopsida</taxon>
        <taxon>eudicotyledons</taxon>
        <taxon>Gunneridae</taxon>
        <taxon>Pentapetalae</taxon>
        <taxon>rosids</taxon>
        <taxon>malvids</taxon>
        <taxon>Brassicales</taxon>
        <taxon>Brassicaceae</taxon>
        <taxon>Brassiceae</taxon>
        <taxon>Brassica</taxon>
    </lineage>
</organism>
<proteinExistence type="predicted"/>
<evidence type="ECO:0000259" key="1">
    <source>
        <dbReference type="Pfam" id="PF07734"/>
    </source>
</evidence>
<dbReference type="AlphaFoldDB" id="A0A8S9S3N5"/>
<evidence type="ECO:0000313" key="3">
    <source>
        <dbReference type="Proteomes" id="UP000712600"/>
    </source>
</evidence>
<protein>
    <recommendedName>
        <fullName evidence="1">F-box associated beta-propeller type 1 domain-containing protein</fullName>
    </recommendedName>
</protein>
<reference evidence="2" key="1">
    <citation type="submission" date="2019-12" db="EMBL/GenBank/DDBJ databases">
        <title>Genome sequencing and annotation of Brassica cretica.</title>
        <authorList>
            <person name="Studholme D.J."/>
            <person name="Sarris P."/>
        </authorList>
    </citation>
    <scope>NUCLEOTIDE SEQUENCE</scope>
    <source>
        <strain evidence="2">PFS-109/04</strain>
        <tissue evidence="2">Leaf</tissue>
    </source>
</reference>
<accession>A0A8S9S3N5</accession>